<organism evidence="2 3">
    <name type="scientific">Capsella rubella</name>
    <dbReference type="NCBI Taxonomy" id="81985"/>
    <lineage>
        <taxon>Eukaryota</taxon>
        <taxon>Viridiplantae</taxon>
        <taxon>Streptophyta</taxon>
        <taxon>Embryophyta</taxon>
        <taxon>Tracheophyta</taxon>
        <taxon>Spermatophyta</taxon>
        <taxon>Magnoliopsida</taxon>
        <taxon>eudicotyledons</taxon>
        <taxon>Gunneridae</taxon>
        <taxon>Pentapetalae</taxon>
        <taxon>rosids</taxon>
        <taxon>malvids</taxon>
        <taxon>Brassicales</taxon>
        <taxon>Brassicaceae</taxon>
        <taxon>Camelineae</taxon>
        <taxon>Capsella</taxon>
    </lineage>
</organism>
<keyword evidence="1" id="KW-0472">Membrane</keyword>
<dbReference type="EMBL" id="KB870808">
    <property type="protein sequence ID" value="EOA28208.1"/>
    <property type="molecule type" value="Genomic_DNA"/>
</dbReference>
<protein>
    <submittedName>
        <fullName evidence="2">Uncharacterized protein</fullName>
    </submittedName>
</protein>
<evidence type="ECO:0000256" key="1">
    <source>
        <dbReference type="SAM" id="Phobius"/>
    </source>
</evidence>
<name>R0HVT1_9BRAS</name>
<dbReference type="EMBL" id="KB870808">
    <property type="protein sequence ID" value="EOA28207.1"/>
    <property type="molecule type" value="Genomic_DNA"/>
</dbReference>
<dbReference type="AlphaFoldDB" id="R0HVT1"/>
<proteinExistence type="predicted"/>
<keyword evidence="3" id="KW-1185">Reference proteome</keyword>
<keyword evidence="1" id="KW-0812">Transmembrane</keyword>
<reference evidence="2" key="2">
    <citation type="journal article" date="2013" name="Nat. Genet.">
        <title>Genome sequencing of Capsella rubella.</title>
        <authorList>
            <person name="Schmutz J."/>
            <person name="Prochnik S."/>
            <person name="Nordborg M."/>
            <person name="Weigel D."/>
            <person name="Rokhsar D."/>
            <person name="Wright S."/>
        </authorList>
    </citation>
    <scope>NUCLEOTIDE SEQUENCE</scope>
</reference>
<gene>
    <name evidence="2" type="ORF">CARUB_v10024398mg</name>
</gene>
<evidence type="ECO:0000313" key="2">
    <source>
        <dbReference type="EMBL" id="EOA28208.1"/>
    </source>
</evidence>
<feature type="transmembrane region" description="Helical" evidence="1">
    <location>
        <begin position="52"/>
        <end position="73"/>
    </location>
</feature>
<sequence>MTYMEHVDFLIYILHMRDKVAVLQLLKISIRLSGYSSSYFHYKNWNIFQNHAYCLCLSFFLSCMYISLLAYFLHEGRLNSYKLLLLSLISNPNQTILF</sequence>
<reference evidence="3" key="1">
    <citation type="journal article" date="2013" name="Nat. Genet.">
        <title>The Capsella rubella genome and the genomic consequences of rapid mating system evolution.</title>
        <authorList>
            <person name="Slotte T."/>
            <person name="Hazzouri K.M."/>
            <person name="Agren J.A."/>
            <person name="Koenig D."/>
            <person name="Maumus F."/>
            <person name="Guo Y.L."/>
            <person name="Steige K."/>
            <person name="Platts A.E."/>
            <person name="Escobar J.S."/>
            <person name="Newman L.K."/>
            <person name="Wang W."/>
            <person name="Mandakova T."/>
            <person name="Vello E."/>
            <person name="Smith L.M."/>
            <person name="Henz S.R."/>
            <person name="Steffen J."/>
            <person name="Takuno S."/>
            <person name="Brandvain Y."/>
            <person name="Coop G."/>
            <person name="Andolfatto P."/>
            <person name="Hu T.T."/>
            <person name="Blanchette M."/>
            <person name="Clark R.M."/>
            <person name="Quesneville H."/>
            <person name="Nordborg M."/>
            <person name="Gaut B.S."/>
            <person name="Lysak M.A."/>
            <person name="Jenkins J."/>
            <person name="Grimwood J."/>
            <person name="Chapman J."/>
            <person name="Prochnik S."/>
            <person name="Shu S."/>
            <person name="Rokhsar D."/>
            <person name="Schmutz J."/>
            <person name="Weigel D."/>
            <person name="Wright S.I."/>
        </authorList>
    </citation>
    <scope>NUCLEOTIDE SEQUENCE [LARGE SCALE GENOMIC DNA]</scope>
    <source>
        <strain evidence="3">cv. Monte Gargano</strain>
    </source>
</reference>
<evidence type="ECO:0000313" key="3">
    <source>
        <dbReference type="Proteomes" id="UP000029121"/>
    </source>
</evidence>
<dbReference type="Proteomes" id="UP000029121">
    <property type="component" value="Unassembled WGS sequence"/>
</dbReference>
<keyword evidence="1" id="KW-1133">Transmembrane helix</keyword>
<accession>R0HVT1</accession>